<dbReference type="Proteomes" id="UP000199370">
    <property type="component" value="Unassembled WGS sequence"/>
</dbReference>
<dbReference type="InterPro" id="IPR006311">
    <property type="entry name" value="TAT_signal"/>
</dbReference>
<dbReference type="AlphaFoldDB" id="A0A1H0ASA6"/>
<dbReference type="EMBL" id="FNIA01000029">
    <property type="protein sequence ID" value="SDN36347.1"/>
    <property type="molecule type" value="Genomic_DNA"/>
</dbReference>
<dbReference type="PROSITE" id="PS51318">
    <property type="entry name" value="TAT"/>
    <property type="match status" value="1"/>
</dbReference>
<accession>A0A1H0ASA6</accession>
<name>A0A1H0ASA6_9EURY</name>
<proteinExistence type="predicted"/>
<organism evidence="1 2">
    <name type="scientific">Haloarchaeobius iranensis</name>
    <dbReference type="NCBI Taxonomy" id="996166"/>
    <lineage>
        <taxon>Archaea</taxon>
        <taxon>Methanobacteriati</taxon>
        <taxon>Methanobacteriota</taxon>
        <taxon>Stenosarchaea group</taxon>
        <taxon>Halobacteria</taxon>
        <taxon>Halobacteriales</taxon>
        <taxon>Halorubellaceae</taxon>
        <taxon>Haloarchaeobius</taxon>
    </lineage>
</organism>
<evidence type="ECO:0000313" key="2">
    <source>
        <dbReference type="Proteomes" id="UP000199370"/>
    </source>
</evidence>
<dbReference type="STRING" id="996166.SAMN05192554_12927"/>
<sequence length="333" mass="36164">MVRTNRRKFLSRTAAMSVPVMIASSAEADSVENGRNASSNAEYVWQENAHEHHAVPTGPTTPSDCQNEALCDIGSSLIYKGTLGGSNFDYRLHDFVMSNTYKGRLQDKDCSVDSVGLTSHGVEAVVQTNNDSEIHPNHFDDDVYAGGTPAEGSPLPYIDEDVALAAIQGAVTTLNNYVSVGVAAIDVLNAMSNDKPEPPVQKSVGFGWDYWSTQTEPSNYMHVLWKAPNNETSEVTFRANAEATIYSAITTQEFELQTDGNPCPPYQDSSDVELAEVEGVRVPSRDAVLEVYDQEDLPRSSTLSADADGKVVKYADPSLVISDIRGTEDSKNE</sequence>
<reference evidence="1 2" key="1">
    <citation type="submission" date="2016-10" db="EMBL/GenBank/DDBJ databases">
        <authorList>
            <person name="de Groot N.N."/>
        </authorList>
    </citation>
    <scope>NUCLEOTIDE SEQUENCE [LARGE SCALE GENOMIC DNA]</scope>
    <source>
        <strain evidence="2">EB21,IBRC-M 10013,KCTC 4048</strain>
    </source>
</reference>
<keyword evidence="2" id="KW-1185">Reference proteome</keyword>
<gene>
    <name evidence="1" type="ORF">SAMN05192554_12927</name>
</gene>
<evidence type="ECO:0000313" key="1">
    <source>
        <dbReference type="EMBL" id="SDN36347.1"/>
    </source>
</evidence>
<protein>
    <submittedName>
        <fullName evidence="1">Uncharacterized protein</fullName>
    </submittedName>
</protein>
<dbReference type="RefSeq" id="WP_139172386.1">
    <property type="nucleotide sequence ID" value="NZ_FNIA01000029.1"/>
</dbReference>